<feature type="signal peptide" evidence="2">
    <location>
        <begin position="1"/>
        <end position="27"/>
    </location>
</feature>
<name>A0ABN2JZ63_9ACTN</name>
<evidence type="ECO:0000256" key="1">
    <source>
        <dbReference type="SAM" id="Phobius"/>
    </source>
</evidence>
<dbReference type="Proteomes" id="UP001501057">
    <property type="component" value="Unassembled WGS sequence"/>
</dbReference>
<keyword evidence="4" id="KW-1185">Reference proteome</keyword>
<dbReference type="EMBL" id="BAAAME010000004">
    <property type="protein sequence ID" value="GAA1744350.1"/>
    <property type="molecule type" value="Genomic_DNA"/>
</dbReference>
<evidence type="ECO:0000313" key="4">
    <source>
        <dbReference type="Proteomes" id="UP001501057"/>
    </source>
</evidence>
<protein>
    <recommendedName>
        <fullName evidence="5">Gram-positive cocci surface proteins LPxTG domain-containing protein</fullName>
    </recommendedName>
</protein>
<dbReference type="RefSeq" id="WP_344202234.1">
    <property type="nucleotide sequence ID" value="NZ_BAAAME010000004.1"/>
</dbReference>
<evidence type="ECO:0000313" key="3">
    <source>
        <dbReference type="EMBL" id="GAA1744350.1"/>
    </source>
</evidence>
<gene>
    <name evidence="3" type="ORF">GCM10009710_25510</name>
</gene>
<keyword evidence="1" id="KW-0812">Transmembrane</keyword>
<keyword evidence="1" id="KW-1133">Transmembrane helix</keyword>
<organism evidence="3 4">
    <name type="scientific">Aeromicrobium alkaliterrae</name>
    <dbReference type="NCBI Taxonomy" id="302168"/>
    <lineage>
        <taxon>Bacteria</taxon>
        <taxon>Bacillati</taxon>
        <taxon>Actinomycetota</taxon>
        <taxon>Actinomycetes</taxon>
        <taxon>Propionibacteriales</taxon>
        <taxon>Nocardioidaceae</taxon>
        <taxon>Aeromicrobium</taxon>
    </lineage>
</organism>
<evidence type="ECO:0008006" key="5">
    <source>
        <dbReference type="Google" id="ProtNLM"/>
    </source>
</evidence>
<sequence>MRLTSPLWYLAAVAVALVGSMAGTAVAASAWDGVREATIAPATEPVDAGGSTLAIFTDQPQDRDITCTTRPADKPDAEGDTVSGAALDIVVPQQGTDWHLLALRPTEKGAVSISCVPADGGTDAALYGYAVVDGFERANRGATIGTVSLALAIAFAGVVFWQRRRSRREPE</sequence>
<feature type="transmembrane region" description="Helical" evidence="1">
    <location>
        <begin position="142"/>
        <end position="161"/>
    </location>
</feature>
<keyword evidence="2" id="KW-0732">Signal</keyword>
<evidence type="ECO:0000256" key="2">
    <source>
        <dbReference type="SAM" id="SignalP"/>
    </source>
</evidence>
<comment type="caution">
    <text evidence="3">The sequence shown here is derived from an EMBL/GenBank/DDBJ whole genome shotgun (WGS) entry which is preliminary data.</text>
</comment>
<feature type="chain" id="PRO_5047474534" description="Gram-positive cocci surface proteins LPxTG domain-containing protein" evidence="2">
    <location>
        <begin position="28"/>
        <end position="171"/>
    </location>
</feature>
<reference evidence="3 4" key="1">
    <citation type="journal article" date="2019" name="Int. J. Syst. Evol. Microbiol.">
        <title>The Global Catalogue of Microorganisms (GCM) 10K type strain sequencing project: providing services to taxonomists for standard genome sequencing and annotation.</title>
        <authorList>
            <consortium name="The Broad Institute Genomics Platform"/>
            <consortium name="The Broad Institute Genome Sequencing Center for Infectious Disease"/>
            <person name="Wu L."/>
            <person name="Ma J."/>
        </authorList>
    </citation>
    <scope>NUCLEOTIDE SEQUENCE [LARGE SCALE GENOMIC DNA]</scope>
    <source>
        <strain evidence="3 4">JCM 13518</strain>
    </source>
</reference>
<keyword evidence="1" id="KW-0472">Membrane</keyword>
<accession>A0ABN2JZ63</accession>
<proteinExistence type="predicted"/>